<accession>A0ACB7YNZ1</accession>
<evidence type="ECO:0000313" key="1">
    <source>
        <dbReference type="EMBL" id="KAH7855336.1"/>
    </source>
</evidence>
<protein>
    <submittedName>
        <fullName evidence="1">Uncharacterized protein</fullName>
    </submittedName>
</protein>
<gene>
    <name evidence="1" type="ORF">Vadar_023839</name>
</gene>
<dbReference type="Proteomes" id="UP000828048">
    <property type="component" value="Chromosome 11"/>
</dbReference>
<keyword evidence="2" id="KW-1185">Reference proteome</keyword>
<reference evidence="1 2" key="1">
    <citation type="journal article" date="2021" name="Hortic Res">
        <title>High-quality reference genome and annotation aids understanding of berry development for evergreen blueberry (Vaccinium darrowii).</title>
        <authorList>
            <person name="Yu J."/>
            <person name="Hulse-Kemp A.M."/>
            <person name="Babiker E."/>
            <person name="Staton M."/>
        </authorList>
    </citation>
    <scope>NUCLEOTIDE SEQUENCE [LARGE SCALE GENOMIC DNA]</scope>
    <source>
        <strain evidence="2">cv. NJ 8807/NJ 8810</strain>
        <tissue evidence="1">Young leaf</tissue>
    </source>
</reference>
<sequence>MAFWGVEVKASKPYTHNFDEERGKLHISQATLGTGSSTKKTILQCQVGDKRPVYLCSLLPEKFENCPLNLEFEEEDEVIFSVIGPHGIHLSGFFLGETHDCGGDDYESDPFGEDIGGTESDESTDYDSEDEYADDFSVEDLDMYPPSPVPNSGVVIEEILDDEKPTGENGIAKQGKKKIQSNASDNNGNSERQLILKSDTGASILESEDEDGFPISLPQKNKADAQSTKGKSRKNKVMRTDDHFKKVAKDARDRVESLKRKVDAILQVGEQTREADEQLDSSGAITEVVPEADKKKNKKKKKNKEEKTIDAGSKSNMQSDAATTDIEQDQPVGKENDEKDLDIDADSMADEKKRKKKKKKSKKQSSNADTDQSVPENIGSSKDKDIEKETGSKPFRERSFPNGLVIEELAMGKADGKKASPGKKVSIRYIGKLRKNGKIFDSNIGKAPFKFRLGVGGVIKGWDVGVNGMRVGDKRRLTIPPAMGYGAEGFGQAIPPNSWLVFDVELVEVC</sequence>
<name>A0ACB7YNZ1_9ERIC</name>
<evidence type="ECO:0000313" key="2">
    <source>
        <dbReference type="Proteomes" id="UP000828048"/>
    </source>
</evidence>
<dbReference type="EMBL" id="CM037161">
    <property type="protein sequence ID" value="KAH7855336.1"/>
    <property type="molecule type" value="Genomic_DNA"/>
</dbReference>
<proteinExistence type="predicted"/>
<organism evidence="1 2">
    <name type="scientific">Vaccinium darrowii</name>
    <dbReference type="NCBI Taxonomy" id="229202"/>
    <lineage>
        <taxon>Eukaryota</taxon>
        <taxon>Viridiplantae</taxon>
        <taxon>Streptophyta</taxon>
        <taxon>Embryophyta</taxon>
        <taxon>Tracheophyta</taxon>
        <taxon>Spermatophyta</taxon>
        <taxon>Magnoliopsida</taxon>
        <taxon>eudicotyledons</taxon>
        <taxon>Gunneridae</taxon>
        <taxon>Pentapetalae</taxon>
        <taxon>asterids</taxon>
        <taxon>Ericales</taxon>
        <taxon>Ericaceae</taxon>
        <taxon>Vaccinioideae</taxon>
        <taxon>Vaccinieae</taxon>
        <taxon>Vaccinium</taxon>
    </lineage>
</organism>
<comment type="caution">
    <text evidence="1">The sequence shown here is derived from an EMBL/GenBank/DDBJ whole genome shotgun (WGS) entry which is preliminary data.</text>
</comment>